<dbReference type="EMBL" id="VKQN01000201">
    <property type="protein sequence ID" value="MDR4181142.1"/>
    <property type="molecule type" value="Genomic_DNA"/>
</dbReference>
<gene>
    <name evidence="1" type="ORF">FO599_35330</name>
</gene>
<evidence type="ECO:0000313" key="2">
    <source>
        <dbReference type="Proteomes" id="UP001181533"/>
    </source>
</evidence>
<protein>
    <submittedName>
        <fullName evidence="1">Uncharacterized protein</fullName>
    </submittedName>
</protein>
<evidence type="ECO:0000313" key="1">
    <source>
        <dbReference type="EMBL" id="MDR4181142.1"/>
    </source>
</evidence>
<reference evidence="1" key="1">
    <citation type="submission" date="2019-07" db="EMBL/GenBank/DDBJ databases">
        <title>Phylogenomic Reclassification of ATCC Bacillus Strains and Various Taxa within the Genus Bacillus.</title>
        <authorList>
            <person name="Riojas M.A."/>
            <person name="Frank A.M."/>
            <person name="Fenn S.L."/>
            <person name="King S.P."/>
            <person name="Brower S.M."/>
            <person name="Hazbon M.H."/>
        </authorList>
    </citation>
    <scope>NUCLEOTIDE SEQUENCE</scope>
    <source>
        <strain evidence="1">ATCC 35646</strain>
    </source>
</reference>
<accession>A0AB35PLJ9</accession>
<feature type="non-terminal residue" evidence="1">
    <location>
        <position position="75"/>
    </location>
</feature>
<name>A0AB35PLJ9_BACTU</name>
<dbReference type="Proteomes" id="UP001181533">
    <property type="component" value="Unassembled WGS sequence"/>
</dbReference>
<dbReference type="AlphaFoldDB" id="A0AB35PLJ9"/>
<comment type="caution">
    <text evidence="1">The sequence shown here is derived from an EMBL/GenBank/DDBJ whole genome shotgun (WGS) entry which is preliminary data.</text>
</comment>
<proteinExistence type="predicted"/>
<sequence length="75" mass="8799">HTHKGVTYQPDVDRGVFTLDREEIEYMYNTHGVETPEKVYKDLQRVSESIAEHYTTTKMKGLKIDFRKATVVNPR</sequence>
<feature type="non-terminal residue" evidence="1">
    <location>
        <position position="1"/>
    </location>
</feature>
<organism evidence="1 2">
    <name type="scientific">Bacillus thuringiensis</name>
    <dbReference type="NCBI Taxonomy" id="1428"/>
    <lineage>
        <taxon>Bacteria</taxon>
        <taxon>Bacillati</taxon>
        <taxon>Bacillota</taxon>
        <taxon>Bacilli</taxon>
        <taxon>Bacillales</taxon>
        <taxon>Bacillaceae</taxon>
        <taxon>Bacillus</taxon>
        <taxon>Bacillus cereus group</taxon>
    </lineage>
</organism>